<keyword evidence="2" id="KW-0732">Signal</keyword>
<accession>A0A926IR79</accession>
<comment type="caution">
    <text evidence="4">The sequence shown here is derived from an EMBL/GenBank/DDBJ whole genome shotgun (WGS) entry which is preliminary data.</text>
</comment>
<evidence type="ECO:0000313" key="4">
    <source>
        <dbReference type="EMBL" id="MBC8595139.1"/>
    </source>
</evidence>
<protein>
    <submittedName>
        <fullName evidence="4">T9SS type A sorting domain-containing protein</fullName>
    </submittedName>
</protein>
<feature type="region of interest" description="Disordered" evidence="1">
    <location>
        <begin position="913"/>
        <end position="947"/>
    </location>
</feature>
<evidence type="ECO:0000256" key="1">
    <source>
        <dbReference type="SAM" id="MobiDB-lite"/>
    </source>
</evidence>
<evidence type="ECO:0000259" key="3">
    <source>
        <dbReference type="Pfam" id="PF20009"/>
    </source>
</evidence>
<name>A0A926IR79_9BACT</name>
<dbReference type="Proteomes" id="UP000651085">
    <property type="component" value="Unassembled WGS sequence"/>
</dbReference>
<dbReference type="RefSeq" id="WP_262436210.1">
    <property type="nucleotide sequence ID" value="NZ_JACRTF010000001.1"/>
</dbReference>
<proteinExistence type="predicted"/>
<gene>
    <name evidence="4" type="ORF">H8744_18170</name>
</gene>
<dbReference type="Pfam" id="PF20009">
    <property type="entry name" value="GEVED"/>
    <property type="match status" value="1"/>
</dbReference>
<dbReference type="InterPro" id="IPR026444">
    <property type="entry name" value="Secre_tail"/>
</dbReference>
<dbReference type="Gene3D" id="2.60.120.260">
    <property type="entry name" value="Galactose-binding domain-like"/>
    <property type="match status" value="1"/>
</dbReference>
<reference evidence="4" key="1">
    <citation type="submission" date="2020-08" db="EMBL/GenBank/DDBJ databases">
        <title>Genome public.</title>
        <authorList>
            <person name="Liu C."/>
            <person name="Sun Q."/>
        </authorList>
    </citation>
    <scope>NUCLEOTIDE SEQUENCE</scope>
    <source>
        <strain evidence="4">N12</strain>
    </source>
</reference>
<feature type="signal peptide" evidence="2">
    <location>
        <begin position="1"/>
        <end position="23"/>
    </location>
</feature>
<sequence length="1024" mass="113976">MRKITLACVAAMCCLTWGSPLMAQDDLPPSASTELFDFTPFQDKIMLDLFYEALQAGRQYPTIAEFEAVGFNELDIEFARSHVRPRSVMIDKNKQLHTDLYEKRNLWMNIPTGIGKQIGGFPSGKFSEDVYSMWNYTNLFGSWNHSFFQAPGAWVDAAHKNGTDIFSGIKFFESWTAGSGDGEYSALIGQKNPDGSKYTFKYSEALINCLMFFGTDGINYNWEDNSYSDEDVVAFHKELYKIAAEKGFTNFHIGIYTSQSALTARYVDALYGTKETGKTTDLMLNYSGGDFSYNIGSSVKVAEDAYGDASGLYTGVWIVSMDRRWSALQENDDAKRAGVCLWGEHDQSRFMSYNVGATSMEFQSNYQKLLERTFSGGNRNPANLLPISDTGNNWEKDGEKEPLSSFCGLASFIPERTAIQGDLPFSTHFSLGNGERYNYKGKKAFGNWYHMGAQDVVPTYRWLVYNAGTTTVSTEIQPSFTHEDAYIGGSALRLEGNATDKGTDVVLYRTKLNVTSSKPVAKVALKSGATGSEPSRLFVILKKLDNDQWLEFPVGNTEGATWQEKEIGLSGINTNDVIEYIGLRVKGAYAGNYNMLVGKLELSDDRIATPAFIKANSLKVEVKEETTKSLSVKLNWAIDPTNLNTDRADWGMIYNDEANIDHFEIMYKNGADGKIAEIARTTSWAGFAGNIIFENDNDEPYIGVRAASVDLKTYSPVQWVKVERSTSPDLPAFKDNTYCESVMNPAAEGADIAREQRYVESFTTTGADQNLDYHAKAPQPDGTQYVDATDHILKVKQGQTITLSFKAYDTSNLSKTDGLRFCFAKGYMDLDKSNSFEPDGDELLFDLGEVRKGTPEFETEGYTKEFTIPADAAVGKSRLRVVFSDAWFAHPGPCGQTAKGFSIDFGVEITGDNDQRPVAPDLHDQGEADEPDRVRDEDPTTPPTGVEKVVSENAGFSKFWMSPANDVVFFKDVEKAWVYTTTGQLVKFITNYPESVNVADLASGTYVVKMQYNNVIRSQKLYKK</sequence>
<feature type="chain" id="PRO_5037183194" evidence="2">
    <location>
        <begin position="24"/>
        <end position="1024"/>
    </location>
</feature>
<dbReference type="NCBIfam" id="TIGR04183">
    <property type="entry name" value="Por_Secre_tail"/>
    <property type="match status" value="1"/>
</dbReference>
<evidence type="ECO:0000313" key="5">
    <source>
        <dbReference type="Proteomes" id="UP000651085"/>
    </source>
</evidence>
<evidence type="ECO:0000256" key="2">
    <source>
        <dbReference type="SAM" id="SignalP"/>
    </source>
</evidence>
<dbReference type="Gene3D" id="3.20.20.80">
    <property type="entry name" value="Glycosidases"/>
    <property type="match status" value="1"/>
</dbReference>
<dbReference type="AlphaFoldDB" id="A0A926IR79"/>
<feature type="compositionally biased region" description="Basic and acidic residues" evidence="1">
    <location>
        <begin position="921"/>
        <end position="938"/>
    </location>
</feature>
<dbReference type="InterPro" id="IPR045474">
    <property type="entry name" value="GEVED"/>
</dbReference>
<dbReference type="EMBL" id="JACRTF010000001">
    <property type="protein sequence ID" value="MBC8595139.1"/>
    <property type="molecule type" value="Genomic_DNA"/>
</dbReference>
<organism evidence="4 5">
    <name type="scientific">Jilunia laotingensis</name>
    <dbReference type="NCBI Taxonomy" id="2763675"/>
    <lineage>
        <taxon>Bacteria</taxon>
        <taxon>Pseudomonadati</taxon>
        <taxon>Bacteroidota</taxon>
        <taxon>Bacteroidia</taxon>
        <taxon>Bacteroidales</taxon>
        <taxon>Bacteroidaceae</taxon>
        <taxon>Jilunia</taxon>
    </lineage>
</organism>
<feature type="domain" description="GEVED" evidence="3">
    <location>
        <begin position="825"/>
        <end position="905"/>
    </location>
</feature>
<keyword evidence="5" id="KW-1185">Reference proteome</keyword>